<evidence type="ECO:0000256" key="3">
    <source>
        <dbReference type="ARBA" id="ARBA00012784"/>
    </source>
</evidence>
<dbReference type="GO" id="GO:0005829">
    <property type="term" value="C:cytosol"/>
    <property type="evidence" value="ECO:0007669"/>
    <property type="project" value="TreeGrafter"/>
</dbReference>
<dbReference type="InterPro" id="IPR006330">
    <property type="entry name" value="Ado/ade_deaminase"/>
</dbReference>
<dbReference type="NCBIfam" id="TIGR01430">
    <property type="entry name" value="aden_deam"/>
    <property type="match status" value="1"/>
</dbReference>
<keyword evidence="6" id="KW-0862">Zinc</keyword>
<evidence type="ECO:0000256" key="2">
    <source>
        <dbReference type="ARBA" id="ARBA00006676"/>
    </source>
</evidence>
<comment type="cofactor">
    <cofactor evidence="1">
        <name>Zn(2+)</name>
        <dbReference type="ChEBI" id="CHEBI:29105"/>
    </cofactor>
</comment>
<dbReference type="AlphaFoldDB" id="A0A543NNH8"/>
<dbReference type="GO" id="GO:0046872">
    <property type="term" value="F:metal ion binding"/>
    <property type="evidence" value="ECO:0007669"/>
    <property type="project" value="UniProtKB-KW"/>
</dbReference>
<dbReference type="Proteomes" id="UP000317422">
    <property type="component" value="Unassembled WGS sequence"/>
</dbReference>
<evidence type="ECO:0000313" key="9">
    <source>
        <dbReference type="Proteomes" id="UP000317422"/>
    </source>
</evidence>
<dbReference type="InterPro" id="IPR032466">
    <property type="entry name" value="Metal_Hydrolase"/>
</dbReference>
<evidence type="ECO:0000256" key="6">
    <source>
        <dbReference type="ARBA" id="ARBA00022833"/>
    </source>
</evidence>
<gene>
    <name evidence="8" type="ORF">FHX37_3398</name>
</gene>
<evidence type="ECO:0000256" key="4">
    <source>
        <dbReference type="ARBA" id="ARBA00022723"/>
    </source>
</evidence>
<dbReference type="GO" id="GO:0043103">
    <property type="term" value="P:hypoxanthine salvage"/>
    <property type="evidence" value="ECO:0007669"/>
    <property type="project" value="TreeGrafter"/>
</dbReference>
<dbReference type="GO" id="GO:0004000">
    <property type="term" value="F:adenosine deaminase activity"/>
    <property type="evidence" value="ECO:0007669"/>
    <property type="project" value="TreeGrafter"/>
</dbReference>
<dbReference type="GO" id="GO:0046103">
    <property type="term" value="P:inosine biosynthetic process"/>
    <property type="evidence" value="ECO:0007669"/>
    <property type="project" value="TreeGrafter"/>
</dbReference>
<dbReference type="RefSeq" id="WP_141924753.1">
    <property type="nucleotide sequence ID" value="NZ_VFQC01000001.1"/>
</dbReference>
<dbReference type="EMBL" id="VFQC01000001">
    <property type="protein sequence ID" value="TQN33383.1"/>
    <property type="molecule type" value="Genomic_DNA"/>
</dbReference>
<dbReference type="InterPro" id="IPR001365">
    <property type="entry name" value="A_deaminase_dom"/>
</dbReference>
<comment type="similarity">
    <text evidence="2">Belongs to the metallo-dependent hydrolases superfamily. Adenosine and AMP deaminases family.</text>
</comment>
<organism evidence="8 9">
    <name type="scientific">Haloactinospora alba</name>
    <dbReference type="NCBI Taxonomy" id="405555"/>
    <lineage>
        <taxon>Bacteria</taxon>
        <taxon>Bacillati</taxon>
        <taxon>Actinomycetota</taxon>
        <taxon>Actinomycetes</taxon>
        <taxon>Streptosporangiales</taxon>
        <taxon>Nocardiopsidaceae</taxon>
        <taxon>Haloactinospora</taxon>
    </lineage>
</organism>
<dbReference type="Pfam" id="PF00962">
    <property type="entry name" value="A_deaminase"/>
    <property type="match status" value="1"/>
</dbReference>
<evidence type="ECO:0000256" key="1">
    <source>
        <dbReference type="ARBA" id="ARBA00001947"/>
    </source>
</evidence>
<evidence type="ECO:0000256" key="5">
    <source>
        <dbReference type="ARBA" id="ARBA00022801"/>
    </source>
</evidence>
<dbReference type="EC" id="3.5.4.4" evidence="3"/>
<dbReference type="OrthoDB" id="105475at2"/>
<dbReference type="GO" id="GO:0006154">
    <property type="term" value="P:adenosine catabolic process"/>
    <property type="evidence" value="ECO:0007669"/>
    <property type="project" value="TreeGrafter"/>
</dbReference>
<keyword evidence="5" id="KW-0378">Hydrolase</keyword>
<reference evidence="8 9" key="1">
    <citation type="submission" date="2019-06" db="EMBL/GenBank/DDBJ databases">
        <title>Sequencing the genomes of 1000 actinobacteria strains.</title>
        <authorList>
            <person name="Klenk H.-P."/>
        </authorList>
    </citation>
    <scope>NUCLEOTIDE SEQUENCE [LARGE SCALE GENOMIC DNA]</scope>
    <source>
        <strain evidence="8 9">DSM 45015</strain>
    </source>
</reference>
<keyword evidence="4" id="KW-0479">Metal-binding</keyword>
<name>A0A543NNH8_9ACTN</name>
<dbReference type="SUPFAM" id="SSF51556">
    <property type="entry name" value="Metallo-dependent hydrolases"/>
    <property type="match status" value="1"/>
</dbReference>
<evidence type="ECO:0000313" key="8">
    <source>
        <dbReference type="EMBL" id="TQN33383.1"/>
    </source>
</evidence>
<comment type="caution">
    <text evidence="8">The sequence shown here is derived from an EMBL/GenBank/DDBJ whole genome shotgun (WGS) entry which is preliminary data.</text>
</comment>
<sequence length="315" mass="32998">MTPYDVPTGRVELHCHLDGSVRPDTVAELAAEEGEPLTVPATEALVAPPVCGSLVEFLGYLDLALRVLQTPHALGRAARELVEDWHADGLVYGEVRFAPQLHQQRGMTMDDAVRAVAGGLREGAAATGVRTGLLLCCLRHQPPEVSESVVDTALRWPDLVCGVDLAGDETQPGTPHRSAFDAAHAAGLPVTIHAGEVAGPESVWEAVDVLGAARVGHGVRAPGDSALLERLRADGIALETCPTSNVQTRAVPGLARHPADALLRAGLPVTVSTDTRTTSATTVGGEFRALAGQFGWGEDEEARCQHHARAAAFGS</sequence>
<proteinExistence type="inferred from homology"/>
<keyword evidence="9" id="KW-1185">Reference proteome</keyword>
<protein>
    <recommendedName>
        <fullName evidence="3">adenosine deaminase</fullName>
        <ecNumber evidence="3">3.5.4.4</ecNumber>
    </recommendedName>
</protein>
<evidence type="ECO:0000259" key="7">
    <source>
        <dbReference type="Pfam" id="PF00962"/>
    </source>
</evidence>
<feature type="domain" description="Adenosine deaminase" evidence="7">
    <location>
        <begin position="10"/>
        <end position="313"/>
    </location>
</feature>
<dbReference type="Gene3D" id="3.20.20.140">
    <property type="entry name" value="Metal-dependent hydrolases"/>
    <property type="match status" value="1"/>
</dbReference>
<dbReference type="PANTHER" id="PTHR11409">
    <property type="entry name" value="ADENOSINE DEAMINASE"/>
    <property type="match status" value="1"/>
</dbReference>
<dbReference type="PANTHER" id="PTHR11409:SF43">
    <property type="entry name" value="ADENOSINE DEAMINASE"/>
    <property type="match status" value="1"/>
</dbReference>
<accession>A0A543NNH8</accession>